<organism evidence="4 5">
    <name type="scientific">Pichia inconspicua</name>
    <dbReference type="NCBI Taxonomy" id="52247"/>
    <lineage>
        <taxon>Eukaryota</taxon>
        <taxon>Fungi</taxon>
        <taxon>Dikarya</taxon>
        <taxon>Ascomycota</taxon>
        <taxon>Saccharomycotina</taxon>
        <taxon>Pichiomycetes</taxon>
        <taxon>Pichiales</taxon>
        <taxon>Pichiaceae</taxon>
        <taxon>Pichia</taxon>
    </lineage>
</organism>
<accession>A0A4T0X218</accession>
<evidence type="ECO:0000256" key="2">
    <source>
        <dbReference type="ARBA" id="ARBA00023043"/>
    </source>
</evidence>
<evidence type="ECO:0000313" key="4">
    <source>
        <dbReference type="EMBL" id="TID29239.1"/>
    </source>
</evidence>
<evidence type="ECO:0000313" key="5">
    <source>
        <dbReference type="Proteomes" id="UP000307173"/>
    </source>
</evidence>
<evidence type="ECO:0000256" key="1">
    <source>
        <dbReference type="ARBA" id="ARBA00022737"/>
    </source>
</evidence>
<reference evidence="4 5" key="1">
    <citation type="journal article" date="2019" name="Front. Genet.">
        <title>Whole-Genome Sequencing of the Opportunistic Yeast Pathogen Candida inconspicua Uncovers Its Hybrid Origin.</title>
        <authorList>
            <person name="Mixao V."/>
            <person name="Hansen A.P."/>
            <person name="Saus E."/>
            <person name="Boekhout T."/>
            <person name="Lass-Florl C."/>
            <person name="Gabaldon T."/>
        </authorList>
    </citation>
    <scope>NUCLEOTIDE SEQUENCE [LARGE SCALE GENOMIC DNA]</scope>
    <source>
        <strain evidence="4 5">CBS 180</strain>
    </source>
</reference>
<evidence type="ECO:0000256" key="3">
    <source>
        <dbReference type="PROSITE-ProRule" id="PRU00023"/>
    </source>
</evidence>
<sequence>MTKLTSLTQEEQDNVIYDARFGDLGSLTEIFSTEVEPSVLRDLKDGYSKSTPFHMAAANGHLEVLKYLISLLQEEDVPSVLNTQNDSGNTALHWAVLNGHLDVVQLLCDNNADPFIRNKSDHDVFFEAGNNDQEKVEDYLLQRYGNIVENEVNEEETGKVEQNEDIKFSEGTEISKVTDEDKKAVEEMTEHTAKMNL</sequence>
<dbReference type="EMBL" id="SELW01000326">
    <property type="protein sequence ID" value="TID29239.1"/>
    <property type="molecule type" value="Genomic_DNA"/>
</dbReference>
<dbReference type="PROSITE" id="PS50088">
    <property type="entry name" value="ANK_REPEAT"/>
    <property type="match status" value="2"/>
</dbReference>
<dbReference type="PANTHER" id="PTHR24188">
    <property type="entry name" value="ANKYRIN REPEAT PROTEIN"/>
    <property type="match status" value="1"/>
</dbReference>
<name>A0A4T0X218_9ASCO</name>
<dbReference type="SUPFAM" id="SSF48403">
    <property type="entry name" value="Ankyrin repeat"/>
    <property type="match status" value="1"/>
</dbReference>
<dbReference type="OrthoDB" id="10057496at2759"/>
<dbReference type="PANTHER" id="PTHR24188:SF29">
    <property type="entry name" value="GH09064P"/>
    <property type="match status" value="1"/>
</dbReference>
<gene>
    <name evidence="4" type="ORF">CANINC_002035</name>
</gene>
<keyword evidence="1" id="KW-0677">Repeat</keyword>
<dbReference type="InterPro" id="IPR002110">
    <property type="entry name" value="Ankyrin_rpt"/>
</dbReference>
<proteinExistence type="predicted"/>
<dbReference type="Gene3D" id="1.25.40.20">
    <property type="entry name" value="Ankyrin repeat-containing domain"/>
    <property type="match status" value="1"/>
</dbReference>
<dbReference type="STRING" id="52247.A0A4T0X218"/>
<protein>
    <submittedName>
        <fullName evidence="4">Uncharacterized protein</fullName>
    </submittedName>
</protein>
<feature type="repeat" description="ANK" evidence="3">
    <location>
        <begin position="87"/>
        <end position="119"/>
    </location>
</feature>
<dbReference type="SMART" id="SM00248">
    <property type="entry name" value="ANK"/>
    <property type="match status" value="2"/>
</dbReference>
<dbReference type="PROSITE" id="PS50297">
    <property type="entry name" value="ANK_REP_REGION"/>
    <property type="match status" value="2"/>
</dbReference>
<dbReference type="AlphaFoldDB" id="A0A4T0X218"/>
<dbReference type="Proteomes" id="UP000307173">
    <property type="component" value="Unassembled WGS sequence"/>
</dbReference>
<keyword evidence="5" id="KW-1185">Reference proteome</keyword>
<comment type="caution">
    <text evidence="4">The sequence shown here is derived from an EMBL/GenBank/DDBJ whole genome shotgun (WGS) entry which is preliminary data.</text>
</comment>
<dbReference type="Pfam" id="PF12796">
    <property type="entry name" value="Ank_2"/>
    <property type="match status" value="1"/>
</dbReference>
<dbReference type="InterPro" id="IPR036770">
    <property type="entry name" value="Ankyrin_rpt-contain_sf"/>
</dbReference>
<feature type="repeat" description="ANK" evidence="3">
    <location>
        <begin position="48"/>
        <end position="70"/>
    </location>
</feature>
<keyword evidence="2 3" id="KW-0040">ANK repeat</keyword>